<gene>
    <name evidence="2" type="ORF">MNOR_LOCUS30269</name>
</gene>
<feature type="domain" description="Calcium-activated chloride channel N-terminal" evidence="1">
    <location>
        <begin position="22"/>
        <end position="60"/>
    </location>
</feature>
<dbReference type="Proteomes" id="UP001497623">
    <property type="component" value="Unassembled WGS sequence"/>
</dbReference>
<feature type="non-terminal residue" evidence="2">
    <location>
        <position position="123"/>
    </location>
</feature>
<name>A0AAV2S0F6_MEGNR</name>
<proteinExistence type="predicted"/>
<evidence type="ECO:0000313" key="2">
    <source>
        <dbReference type="EMBL" id="CAL4148660.1"/>
    </source>
</evidence>
<dbReference type="EMBL" id="CAXKWB010036607">
    <property type="protein sequence ID" value="CAL4148660.1"/>
    <property type="molecule type" value="Genomic_DNA"/>
</dbReference>
<evidence type="ECO:0000259" key="1">
    <source>
        <dbReference type="Pfam" id="PF08434"/>
    </source>
</evidence>
<dbReference type="AlphaFoldDB" id="A0AAV2S0F6"/>
<reference evidence="2 3" key="1">
    <citation type="submission" date="2024-05" db="EMBL/GenBank/DDBJ databases">
        <authorList>
            <person name="Wallberg A."/>
        </authorList>
    </citation>
    <scope>NUCLEOTIDE SEQUENCE [LARGE SCALE GENOMIC DNA]</scope>
</reference>
<protein>
    <recommendedName>
        <fullName evidence="1">Calcium-activated chloride channel N-terminal domain-containing protein</fullName>
    </recommendedName>
</protein>
<keyword evidence="3" id="KW-1185">Reference proteome</keyword>
<feature type="non-terminal residue" evidence="2">
    <location>
        <position position="1"/>
    </location>
</feature>
<sequence length="123" mass="14045">VFLDSKTNELHPNICSSKKNESVFCDPDEHNPEAPTKQNSQCHGRSAWEVIEQSDDFINVQNSTTNMTSTVIEPSITFVQPGSSRIFIAVEDTNVMELQRRWEFVRKAVRRLVVYDISEGTQI</sequence>
<accession>A0AAV2S0F6</accession>
<dbReference type="InterPro" id="IPR013642">
    <property type="entry name" value="CLCA_N"/>
</dbReference>
<evidence type="ECO:0000313" key="3">
    <source>
        <dbReference type="Proteomes" id="UP001497623"/>
    </source>
</evidence>
<comment type="caution">
    <text evidence="2">The sequence shown here is derived from an EMBL/GenBank/DDBJ whole genome shotgun (WGS) entry which is preliminary data.</text>
</comment>
<dbReference type="Pfam" id="PF08434">
    <property type="entry name" value="CLCA"/>
    <property type="match status" value="1"/>
</dbReference>
<organism evidence="2 3">
    <name type="scientific">Meganyctiphanes norvegica</name>
    <name type="common">Northern krill</name>
    <name type="synonym">Thysanopoda norvegica</name>
    <dbReference type="NCBI Taxonomy" id="48144"/>
    <lineage>
        <taxon>Eukaryota</taxon>
        <taxon>Metazoa</taxon>
        <taxon>Ecdysozoa</taxon>
        <taxon>Arthropoda</taxon>
        <taxon>Crustacea</taxon>
        <taxon>Multicrustacea</taxon>
        <taxon>Malacostraca</taxon>
        <taxon>Eumalacostraca</taxon>
        <taxon>Eucarida</taxon>
        <taxon>Euphausiacea</taxon>
        <taxon>Euphausiidae</taxon>
        <taxon>Meganyctiphanes</taxon>
    </lineage>
</organism>